<reference evidence="1 2" key="1">
    <citation type="submission" date="2023-06" db="EMBL/GenBank/DDBJ databases">
        <title>Sporosarcina sp. nov., isolated from Korean traditional fermented seafood 'Jeotgal'.</title>
        <authorList>
            <person name="Yang A.I."/>
            <person name="Shin N.-R."/>
        </authorList>
    </citation>
    <scope>NUCLEOTIDE SEQUENCE [LARGE SCALE GENOMIC DNA]</scope>
    <source>
        <strain evidence="1 2">KCTC13119</strain>
    </source>
</reference>
<comment type="caution">
    <text evidence="1">The sequence shown here is derived from an EMBL/GenBank/DDBJ whole genome shotgun (WGS) entry which is preliminary data.</text>
</comment>
<gene>
    <name evidence="1" type="ORF">QT711_07625</name>
</gene>
<evidence type="ECO:0000313" key="2">
    <source>
        <dbReference type="Proteomes" id="UP001282284"/>
    </source>
</evidence>
<evidence type="ECO:0008006" key="3">
    <source>
        <dbReference type="Google" id="ProtNLM"/>
    </source>
</evidence>
<dbReference type="EMBL" id="JAUBDI010000005">
    <property type="protein sequence ID" value="MDW0113052.1"/>
    <property type="molecule type" value="Genomic_DNA"/>
</dbReference>
<accession>A0ABU4G7U4</accession>
<keyword evidence="2" id="KW-1185">Reference proteome</keyword>
<dbReference type="Proteomes" id="UP001282284">
    <property type="component" value="Unassembled WGS sequence"/>
</dbReference>
<evidence type="ECO:0000313" key="1">
    <source>
        <dbReference type="EMBL" id="MDW0113052.1"/>
    </source>
</evidence>
<sequence length="175" mass="19694">MKKNILFVFLFLILGIAVIGGATYFINNGKFEKNSHVTLPKEHFETGDAMYVGYEFSWKGSGYPTLQQVEFIKKDGKSLTQEDAFLIVAFIDETTDGNAIGSANEETVNESGLKERLVPINNYKLTSDTFRMVLQVHYDGDRATDDISDMKITYKKFGVTKTETIPFGGILHEQE</sequence>
<dbReference type="RefSeq" id="WP_317943143.1">
    <property type="nucleotide sequence ID" value="NZ_JAUBDI010000005.1"/>
</dbReference>
<protein>
    <recommendedName>
        <fullName evidence="3">DUF5067 domain-containing protein</fullName>
    </recommendedName>
</protein>
<proteinExistence type="predicted"/>
<organism evidence="1 2">
    <name type="scientific">Sporosarcina saromensis</name>
    <dbReference type="NCBI Taxonomy" id="359365"/>
    <lineage>
        <taxon>Bacteria</taxon>
        <taxon>Bacillati</taxon>
        <taxon>Bacillota</taxon>
        <taxon>Bacilli</taxon>
        <taxon>Bacillales</taxon>
        <taxon>Caryophanaceae</taxon>
        <taxon>Sporosarcina</taxon>
    </lineage>
</organism>
<name>A0ABU4G7U4_9BACL</name>